<dbReference type="SUPFAM" id="SSF53335">
    <property type="entry name" value="S-adenosyl-L-methionine-dependent methyltransferases"/>
    <property type="match status" value="1"/>
</dbReference>
<dbReference type="InterPro" id="IPR036388">
    <property type="entry name" value="WH-like_DNA-bd_sf"/>
</dbReference>
<evidence type="ECO:0000313" key="5">
    <source>
        <dbReference type="EMBL" id="MCD7449260.1"/>
    </source>
</evidence>
<keyword evidence="3" id="KW-0949">S-adenosyl-L-methionine</keyword>
<keyword evidence="2" id="KW-0808">Transferase</keyword>
<name>A0ABS8RR19_DATST</name>
<accession>A0ABS8RR19</accession>
<comment type="caution">
    <text evidence="5">The sequence shown here is derived from an EMBL/GenBank/DDBJ whole genome shotgun (WGS) entry which is preliminary data.</text>
</comment>
<dbReference type="InterPro" id="IPR029063">
    <property type="entry name" value="SAM-dependent_MTases_sf"/>
</dbReference>
<dbReference type="Pfam" id="PF00891">
    <property type="entry name" value="Methyltransf_2"/>
    <property type="match status" value="1"/>
</dbReference>
<dbReference type="EMBL" id="JACEIK010000090">
    <property type="protein sequence ID" value="MCD7449260.1"/>
    <property type="molecule type" value="Genomic_DNA"/>
</dbReference>
<organism evidence="5 6">
    <name type="scientific">Datura stramonium</name>
    <name type="common">Jimsonweed</name>
    <name type="synonym">Common thornapple</name>
    <dbReference type="NCBI Taxonomy" id="4076"/>
    <lineage>
        <taxon>Eukaryota</taxon>
        <taxon>Viridiplantae</taxon>
        <taxon>Streptophyta</taxon>
        <taxon>Embryophyta</taxon>
        <taxon>Tracheophyta</taxon>
        <taxon>Spermatophyta</taxon>
        <taxon>Magnoliopsida</taxon>
        <taxon>eudicotyledons</taxon>
        <taxon>Gunneridae</taxon>
        <taxon>Pentapetalae</taxon>
        <taxon>asterids</taxon>
        <taxon>lamiids</taxon>
        <taxon>Solanales</taxon>
        <taxon>Solanaceae</taxon>
        <taxon>Solanoideae</taxon>
        <taxon>Datureae</taxon>
        <taxon>Datura</taxon>
    </lineage>
</organism>
<dbReference type="Gene3D" id="1.10.10.10">
    <property type="entry name" value="Winged helix-like DNA-binding domain superfamily/Winged helix DNA-binding domain"/>
    <property type="match status" value="1"/>
</dbReference>
<evidence type="ECO:0000256" key="3">
    <source>
        <dbReference type="ARBA" id="ARBA00022691"/>
    </source>
</evidence>
<feature type="domain" description="O-methyltransferase C-terminal" evidence="4">
    <location>
        <begin position="64"/>
        <end position="167"/>
    </location>
</feature>
<dbReference type="Gene3D" id="3.40.50.150">
    <property type="entry name" value="Vaccinia Virus protein VP39"/>
    <property type="match status" value="1"/>
</dbReference>
<gene>
    <name evidence="5" type="ORF">HAX54_051000</name>
</gene>
<dbReference type="PROSITE" id="PS51683">
    <property type="entry name" value="SAM_OMT_II"/>
    <property type="match status" value="1"/>
</dbReference>
<dbReference type="Proteomes" id="UP000823775">
    <property type="component" value="Unassembled WGS sequence"/>
</dbReference>
<keyword evidence="6" id="KW-1185">Reference proteome</keyword>
<evidence type="ECO:0000313" key="6">
    <source>
        <dbReference type="Proteomes" id="UP000823775"/>
    </source>
</evidence>
<reference evidence="5 6" key="1">
    <citation type="journal article" date="2021" name="BMC Genomics">
        <title>Datura genome reveals duplications of psychoactive alkaloid biosynthetic genes and high mutation rate following tissue culture.</title>
        <authorList>
            <person name="Rajewski A."/>
            <person name="Carter-House D."/>
            <person name="Stajich J."/>
            <person name="Litt A."/>
        </authorList>
    </citation>
    <scope>NUCLEOTIDE SEQUENCE [LARGE SCALE GENOMIC DNA]</scope>
    <source>
        <strain evidence="5">AR-01</strain>
    </source>
</reference>
<evidence type="ECO:0000256" key="2">
    <source>
        <dbReference type="ARBA" id="ARBA00022679"/>
    </source>
</evidence>
<dbReference type="InterPro" id="IPR001077">
    <property type="entry name" value="COMT_C"/>
</dbReference>
<dbReference type="InterPro" id="IPR016461">
    <property type="entry name" value="COMT-like"/>
</dbReference>
<evidence type="ECO:0000259" key="4">
    <source>
        <dbReference type="Pfam" id="PF00891"/>
    </source>
</evidence>
<sequence length="171" mass="19060">MIEKILSFLASQSLLKFTLCKEDENGPFYSLTPLSRNLVSNEENGVSLAPTFLFINDQAIVNSWCHLKDAILEGDIPFNKAHGMGVFEYHEKESRYAGVYNKSTQNMNKITIDRILESYNGFDQDVKQIVDVGGALGLTMASIVSKYPHIRGVNFDTPHVIKDAPAYPGTI</sequence>
<dbReference type="PANTHER" id="PTHR11746">
    <property type="entry name" value="O-METHYLTRANSFERASE"/>
    <property type="match status" value="1"/>
</dbReference>
<proteinExistence type="predicted"/>
<protein>
    <recommendedName>
        <fullName evidence="4">O-methyltransferase C-terminal domain-containing protein</fullName>
    </recommendedName>
</protein>
<evidence type="ECO:0000256" key="1">
    <source>
        <dbReference type="ARBA" id="ARBA00022603"/>
    </source>
</evidence>
<keyword evidence="1" id="KW-0489">Methyltransferase</keyword>